<dbReference type="AlphaFoldDB" id="A0A3D1JDH5"/>
<feature type="site" description="Important for tRNA non-discrimination" evidence="7">
    <location>
        <position position="31"/>
    </location>
</feature>
<dbReference type="NCBIfam" id="TIGR00459">
    <property type="entry name" value="aspS_bact"/>
    <property type="match status" value="1"/>
</dbReference>
<dbReference type="Gene3D" id="3.30.930.10">
    <property type="entry name" value="Bira Bifunctional Protein, Domain 2"/>
    <property type="match status" value="1"/>
</dbReference>
<evidence type="ECO:0000313" key="10">
    <source>
        <dbReference type="Proteomes" id="UP000264141"/>
    </source>
</evidence>
<dbReference type="CDD" id="cd04317">
    <property type="entry name" value="EcAspRS_like_N"/>
    <property type="match status" value="1"/>
</dbReference>
<dbReference type="GO" id="GO:0004815">
    <property type="term" value="F:aspartate-tRNA ligase activity"/>
    <property type="evidence" value="ECO:0007669"/>
    <property type="project" value="UniProtKB-UniRule"/>
</dbReference>
<keyword evidence="6 7" id="KW-0030">Aminoacyl-tRNA synthetase</keyword>
<comment type="catalytic activity">
    <reaction evidence="7">
        <text>tRNA(Asx) + L-aspartate + ATP = L-aspartyl-tRNA(Asx) + AMP + diphosphate</text>
        <dbReference type="Rhea" id="RHEA:18349"/>
        <dbReference type="Rhea" id="RHEA-COMP:9710"/>
        <dbReference type="Rhea" id="RHEA-COMP:9711"/>
        <dbReference type="ChEBI" id="CHEBI:29991"/>
        <dbReference type="ChEBI" id="CHEBI:30616"/>
        <dbReference type="ChEBI" id="CHEBI:33019"/>
        <dbReference type="ChEBI" id="CHEBI:78442"/>
        <dbReference type="ChEBI" id="CHEBI:78516"/>
        <dbReference type="ChEBI" id="CHEBI:456215"/>
        <dbReference type="EC" id="6.1.1.23"/>
    </reaction>
</comment>
<evidence type="ECO:0000256" key="4">
    <source>
        <dbReference type="ARBA" id="ARBA00022840"/>
    </source>
</evidence>
<dbReference type="SUPFAM" id="SSF55681">
    <property type="entry name" value="Class II aaRS and biotin synthetases"/>
    <property type="match status" value="1"/>
</dbReference>
<evidence type="ECO:0000313" key="9">
    <source>
        <dbReference type="EMBL" id="HCE16553.1"/>
    </source>
</evidence>
<proteinExistence type="inferred from homology"/>
<dbReference type="CDD" id="cd00777">
    <property type="entry name" value="AspRS_core"/>
    <property type="match status" value="1"/>
</dbReference>
<dbReference type="NCBIfam" id="NF001750">
    <property type="entry name" value="PRK00476.1"/>
    <property type="match status" value="1"/>
</dbReference>
<dbReference type="InterPro" id="IPR012340">
    <property type="entry name" value="NA-bd_OB-fold"/>
</dbReference>
<dbReference type="InterPro" id="IPR047090">
    <property type="entry name" value="AspRS_core"/>
</dbReference>
<sequence length="591" mass="67011">MYRTMYCGELRPSHIGQKVTLAGWVHRQRDHGGVTFIDLRDRSGVVQIVGNPEVPGAAMIREARVEWVLQVTGMVRRRPEGAENPNLPTGEVEVEVLECEALNPAKPLPFVVNKDEDVDENVRLKYRYLDLRRERMQRNLILRHRVVKFIRDYLDQQGFIEVETPILFKTTPEGARDYLVPSRVHPGCFYALPQSPQQLKQLLMVAGVDRYFQIARCFRDEDLRGDRQPEFTQLDLEMSFVHRDDVLNMVEGLFTAMLPVVAPHKKLLASPWPKLSYTEALERFGTDKPDLRFGMELYDVSDIFASSGFMVFQNTLKTGGVIKCIVVPGCAEYTRKEVDDLTSFAREQGAKGLATLALTAEGVKGTAQKFITSEETAALRERTGAGEGDLILFVADQKTVANKTLSALRLLFRDRLQLADRNTMAFAWIVDFPMFEWNEEEQKWDAAHHPFTMPRLEDLSKFDTDPGSILSDAYDMVCNGYEMASGSIRIHRRDIQFKIFQLLGLKEADIQQKFGHMLEAFEYGAPPHGGIAPGIDRLVMLLADEPNIREVIAFPKNQAARDLMADAPSPATDKQLAELHIRVELPKEEQG</sequence>
<comment type="function">
    <text evidence="7">Aspartyl-tRNA synthetase with relaxed tRNA specificity since it is able to aspartylate not only its cognate tRNA(Asp) but also tRNA(Asn). Reaction proceeds in two steps: L-aspartate is first activated by ATP to form Asp-AMP and then transferred to the acceptor end of tRNA(Asp/Asn).</text>
</comment>
<reference evidence="9 10" key="1">
    <citation type="journal article" date="2018" name="Nat. Biotechnol.">
        <title>A standardized bacterial taxonomy based on genome phylogeny substantially revises the tree of life.</title>
        <authorList>
            <person name="Parks D.H."/>
            <person name="Chuvochina M."/>
            <person name="Waite D.W."/>
            <person name="Rinke C."/>
            <person name="Skarshewski A."/>
            <person name="Chaumeil P.A."/>
            <person name="Hugenholtz P."/>
        </authorList>
    </citation>
    <scope>NUCLEOTIDE SEQUENCE [LARGE SCALE GENOMIC DNA]</scope>
    <source>
        <strain evidence="9">UBA8781</strain>
    </source>
</reference>
<evidence type="ECO:0000259" key="8">
    <source>
        <dbReference type="PROSITE" id="PS50862"/>
    </source>
</evidence>
<organism evidence="9 10">
    <name type="scientific">Anaerolinea thermolimosa</name>
    <dbReference type="NCBI Taxonomy" id="229919"/>
    <lineage>
        <taxon>Bacteria</taxon>
        <taxon>Bacillati</taxon>
        <taxon>Chloroflexota</taxon>
        <taxon>Anaerolineae</taxon>
        <taxon>Anaerolineales</taxon>
        <taxon>Anaerolineaceae</taxon>
        <taxon>Anaerolinea</taxon>
    </lineage>
</organism>
<dbReference type="InterPro" id="IPR029351">
    <property type="entry name" value="GAD_dom"/>
</dbReference>
<feature type="region of interest" description="Aspartate" evidence="7">
    <location>
        <begin position="197"/>
        <end position="200"/>
    </location>
</feature>
<accession>A0A3D1JDH5</accession>
<dbReference type="InterPro" id="IPR045864">
    <property type="entry name" value="aa-tRNA-synth_II/BPL/LPL"/>
</dbReference>
<evidence type="ECO:0000256" key="7">
    <source>
        <dbReference type="HAMAP-Rule" id="MF_00044"/>
    </source>
</evidence>
<dbReference type="STRING" id="229919.GCA_001050195_02048"/>
<dbReference type="Gene3D" id="2.40.50.140">
    <property type="entry name" value="Nucleic acid-binding proteins"/>
    <property type="match status" value="1"/>
</dbReference>
<dbReference type="EC" id="6.1.1.23" evidence="7"/>
<name>A0A3D1JDH5_9CHLR</name>
<dbReference type="Gene3D" id="3.30.1360.30">
    <property type="entry name" value="GAD-like domain"/>
    <property type="match status" value="1"/>
</dbReference>
<evidence type="ECO:0000256" key="2">
    <source>
        <dbReference type="ARBA" id="ARBA00022598"/>
    </source>
</evidence>
<keyword evidence="5 7" id="KW-0648">Protein biosynthesis</keyword>
<dbReference type="PANTHER" id="PTHR22594">
    <property type="entry name" value="ASPARTYL/LYSYL-TRNA SYNTHETASE"/>
    <property type="match status" value="1"/>
</dbReference>
<dbReference type="InterPro" id="IPR006195">
    <property type="entry name" value="aa-tRNA-synth_II"/>
</dbReference>
<comment type="similarity">
    <text evidence="1 7">Belongs to the class-II aminoacyl-tRNA synthetase family. Type 1 subfamily.</text>
</comment>
<gene>
    <name evidence="7" type="primary">aspS</name>
    <name evidence="9" type="ORF">DEQ80_01710</name>
</gene>
<evidence type="ECO:0000256" key="6">
    <source>
        <dbReference type="ARBA" id="ARBA00023146"/>
    </source>
</evidence>
<dbReference type="RefSeq" id="WP_062193137.1">
    <property type="nucleotide sequence ID" value="NZ_DF967965.1"/>
</dbReference>
<dbReference type="PRINTS" id="PR01042">
    <property type="entry name" value="TRNASYNTHASP"/>
</dbReference>
<feature type="binding site" evidence="7">
    <location>
        <position position="482"/>
    </location>
    <ligand>
        <name>ATP</name>
        <dbReference type="ChEBI" id="CHEBI:30616"/>
    </ligand>
</feature>
<feature type="binding site" evidence="7">
    <location>
        <position position="219"/>
    </location>
    <ligand>
        <name>L-aspartate</name>
        <dbReference type="ChEBI" id="CHEBI:29991"/>
    </ligand>
</feature>
<dbReference type="Proteomes" id="UP000264141">
    <property type="component" value="Unassembled WGS sequence"/>
</dbReference>
<dbReference type="GO" id="GO:0006422">
    <property type="term" value="P:aspartyl-tRNA aminoacylation"/>
    <property type="evidence" value="ECO:0007669"/>
    <property type="project" value="UniProtKB-UniRule"/>
</dbReference>
<dbReference type="InterPro" id="IPR004365">
    <property type="entry name" value="NA-bd_OB_tRNA"/>
</dbReference>
<dbReference type="SUPFAM" id="SSF55261">
    <property type="entry name" value="GAD domain-like"/>
    <property type="match status" value="1"/>
</dbReference>
<keyword evidence="7" id="KW-0963">Cytoplasm</keyword>
<feature type="site" description="Important for tRNA non-discrimination" evidence="7">
    <location>
        <position position="81"/>
    </location>
</feature>
<dbReference type="Pfam" id="PF00152">
    <property type="entry name" value="tRNA-synt_2"/>
    <property type="match status" value="1"/>
</dbReference>
<feature type="binding site" evidence="7">
    <location>
        <position position="173"/>
    </location>
    <ligand>
        <name>L-aspartate</name>
        <dbReference type="ChEBI" id="CHEBI:29991"/>
    </ligand>
</feature>
<dbReference type="HAMAP" id="MF_00044">
    <property type="entry name" value="Asp_tRNA_synth_type1"/>
    <property type="match status" value="1"/>
</dbReference>
<dbReference type="OrthoDB" id="9802326at2"/>
<feature type="binding site" evidence="7">
    <location>
        <position position="228"/>
    </location>
    <ligand>
        <name>ATP</name>
        <dbReference type="ChEBI" id="CHEBI:30616"/>
    </ligand>
</feature>
<dbReference type="InterPro" id="IPR004364">
    <property type="entry name" value="Aa-tRNA-synt_II"/>
</dbReference>
<dbReference type="Pfam" id="PF02938">
    <property type="entry name" value="GAD"/>
    <property type="match status" value="1"/>
</dbReference>
<dbReference type="InterPro" id="IPR002312">
    <property type="entry name" value="Asp/Asn-tRNA-synth_IIb"/>
</dbReference>
<comment type="caution">
    <text evidence="9">The sequence shown here is derived from an EMBL/GenBank/DDBJ whole genome shotgun (WGS) entry which is preliminary data.</text>
</comment>
<dbReference type="InterPro" id="IPR047089">
    <property type="entry name" value="Asp-tRNA-ligase_1_N"/>
</dbReference>
<protein>
    <recommendedName>
        <fullName evidence="7">Aspartate--tRNA(Asp/Asn) ligase</fullName>
        <ecNumber evidence="7">6.1.1.23</ecNumber>
    </recommendedName>
    <alternativeName>
        <fullName evidence="7">Aspartyl-tRNA synthetase</fullName>
        <shortName evidence="7">AspRS</shortName>
    </alternativeName>
    <alternativeName>
        <fullName evidence="7">Non-discriminating aspartyl-tRNA synthetase</fullName>
        <shortName evidence="7">ND-AspRS</shortName>
    </alternativeName>
</protein>
<feature type="binding site" evidence="7">
    <location>
        <position position="448"/>
    </location>
    <ligand>
        <name>L-aspartate</name>
        <dbReference type="ChEBI" id="CHEBI:29991"/>
    </ligand>
</feature>
<feature type="binding site" evidence="7">
    <location>
        <position position="489"/>
    </location>
    <ligand>
        <name>L-aspartate</name>
        <dbReference type="ChEBI" id="CHEBI:29991"/>
    </ligand>
</feature>
<evidence type="ECO:0000256" key="1">
    <source>
        <dbReference type="ARBA" id="ARBA00006303"/>
    </source>
</evidence>
<feature type="domain" description="Aminoacyl-transfer RNA synthetases class-II family profile" evidence="8">
    <location>
        <begin position="142"/>
        <end position="555"/>
    </location>
</feature>
<dbReference type="PANTHER" id="PTHR22594:SF5">
    <property type="entry name" value="ASPARTATE--TRNA LIGASE, MITOCHONDRIAL"/>
    <property type="match status" value="1"/>
</dbReference>
<dbReference type="EMBL" id="DPBP01000007">
    <property type="protein sequence ID" value="HCE16553.1"/>
    <property type="molecule type" value="Genomic_DNA"/>
</dbReference>
<evidence type="ECO:0000256" key="5">
    <source>
        <dbReference type="ARBA" id="ARBA00022917"/>
    </source>
</evidence>
<keyword evidence="4 7" id="KW-0067">ATP-binding</keyword>
<evidence type="ECO:0000256" key="3">
    <source>
        <dbReference type="ARBA" id="ARBA00022741"/>
    </source>
</evidence>
<feature type="binding site" evidence="7">
    <location>
        <begin position="219"/>
        <end position="221"/>
    </location>
    <ligand>
        <name>ATP</name>
        <dbReference type="ChEBI" id="CHEBI:30616"/>
    </ligand>
</feature>
<keyword evidence="2 7" id="KW-0436">Ligase</keyword>
<dbReference type="GO" id="GO:0003676">
    <property type="term" value="F:nucleic acid binding"/>
    <property type="evidence" value="ECO:0007669"/>
    <property type="project" value="InterPro"/>
</dbReference>
<dbReference type="InterPro" id="IPR004115">
    <property type="entry name" value="GAD-like_sf"/>
</dbReference>
<dbReference type="InterPro" id="IPR004524">
    <property type="entry name" value="Asp-tRNA-ligase_1"/>
</dbReference>
<dbReference type="PROSITE" id="PS50862">
    <property type="entry name" value="AA_TRNA_LIGASE_II"/>
    <property type="match status" value="1"/>
</dbReference>
<dbReference type="SUPFAM" id="SSF50249">
    <property type="entry name" value="Nucleic acid-binding proteins"/>
    <property type="match status" value="1"/>
</dbReference>
<dbReference type="Pfam" id="PF01336">
    <property type="entry name" value="tRNA_anti-codon"/>
    <property type="match status" value="1"/>
</dbReference>
<dbReference type="GO" id="GO:0005524">
    <property type="term" value="F:ATP binding"/>
    <property type="evidence" value="ECO:0007669"/>
    <property type="project" value="UniProtKB-UniRule"/>
</dbReference>
<dbReference type="GO" id="GO:0050560">
    <property type="term" value="F:aspartate-tRNA(Asn) ligase activity"/>
    <property type="evidence" value="ECO:0007669"/>
    <property type="project" value="UniProtKB-EC"/>
</dbReference>
<feature type="binding site" evidence="7">
    <location>
        <begin position="534"/>
        <end position="537"/>
    </location>
    <ligand>
        <name>ATP</name>
        <dbReference type="ChEBI" id="CHEBI:30616"/>
    </ligand>
</feature>
<dbReference type="GO" id="GO:0005737">
    <property type="term" value="C:cytoplasm"/>
    <property type="evidence" value="ECO:0007669"/>
    <property type="project" value="UniProtKB-SubCell"/>
</dbReference>
<keyword evidence="3 7" id="KW-0547">Nucleotide-binding</keyword>
<comment type="subcellular location">
    <subcellularLocation>
        <location evidence="7">Cytoplasm</location>
    </subcellularLocation>
</comment>
<comment type="subunit">
    <text evidence="7">Homodimer.</text>
</comment>